<protein>
    <submittedName>
        <fullName evidence="1">Uncharacterized protein</fullName>
    </submittedName>
</protein>
<sequence>LLAKTLGYWFEDRAKSYTFFSCKKNQAVLGPKTNLIFVYAPITRLPQAPERFRTSAECGDFPRCAQWLARRYRSKCAQNAQKKHPSPF</sequence>
<comment type="caution">
    <text evidence="1">The sequence shown here is derived from an EMBL/GenBank/DDBJ whole genome shotgun (WGS) entry which is preliminary data.</text>
</comment>
<feature type="non-terminal residue" evidence="1">
    <location>
        <position position="1"/>
    </location>
</feature>
<organism evidence="1 2">
    <name type="scientific">Sporolactobacillus inulinus CASD</name>
    <dbReference type="NCBI Taxonomy" id="1069536"/>
    <lineage>
        <taxon>Bacteria</taxon>
        <taxon>Bacillati</taxon>
        <taxon>Bacillota</taxon>
        <taxon>Bacilli</taxon>
        <taxon>Bacillales</taxon>
        <taxon>Sporolactobacillaceae</taxon>
        <taxon>Sporolactobacillus</taxon>
    </lineage>
</organism>
<evidence type="ECO:0000313" key="1">
    <source>
        <dbReference type="EMBL" id="KLI01685.1"/>
    </source>
</evidence>
<dbReference type="EMBL" id="AFVQ02000178">
    <property type="protein sequence ID" value="KLI01685.1"/>
    <property type="molecule type" value="Genomic_DNA"/>
</dbReference>
<dbReference type="RefSeq" id="WP_047035426.1">
    <property type="nucleotide sequence ID" value="NZ_AFVQ02000178.1"/>
</dbReference>
<reference evidence="1 2" key="1">
    <citation type="journal article" date="2011" name="J. Bacteriol.">
        <title>Draft genome sequence of Sporolactobacillus inulinus strain CASD, an efficient D-lactic acid-producing bacterium with high-concentration lactate tolerance capability.</title>
        <authorList>
            <person name="Yu B."/>
            <person name="Su F."/>
            <person name="Wang L."/>
            <person name="Xu K."/>
            <person name="Zhao B."/>
            <person name="Xu P."/>
        </authorList>
    </citation>
    <scope>NUCLEOTIDE SEQUENCE [LARGE SCALE GENOMIC DNA]</scope>
    <source>
        <strain evidence="1 2">CASD</strain>
    </source>
</reference>
<accession>A0A0U1QLJ4</accession>
<keyword evidence="2" id="KW-1185">Reference proteome</keyword>
<proteinExistence type="predicted"/>
<dbReference type="AlphaFoldDB" id="A0A0U1QLJ4"/>
<gene>
    <name evidence="1" type="ORF">SINU_12120</name>
</gene>
<dbReference type="Proteomes" id="UP000035553">
    <property type="component" value="Unassembled WGS sequence"/>
</dbReference>
<name>A0A0U1QLJ4_9BACL</name>
<evidence type="ECO:0000313" key="2">
    <source>
        <dbReference type="Proteomes" id="UP000035553"/>
    </source>
</evidence>